<evidence type="ECO:0000313" key="3">
    <source>
        <dbReference type="Proteomes" id="UP000604046"/>
    </source>
</evidence>
<evidence type="ECO:0000313" key="2">
    <source>
        <dbReference type="EMBL" id="CAE6955900.1"/>
    </source>
</evidence>
<accession>A0A812HME3</accession>
<organism evidence="2 3">
    <name type="scientific">Symbiodinium natans</name>
    <dbReference type="NCBI Taxonomy" id="878477"/>
    <lineage>
        <taxon>Eukaryota</taxon>
        <taxon>Sar</taxon>
        <taxon>Alveolata</taxon>
        <taxon>Dinophyceae</taxon>
        <taxon>Suessiales</taxon>
        <taxon>Symbiodiniaceae</taxon>
        <taxon>Symbiodinium</taxon>
    </lineage>
</organism>
<dbReference type="AlphaFoldDB" id="A0A812HME3"/>
<keyword evidence="3" id="KW-1185">Reference proteome</keyword>
<gene>
    <name evidence="2" type="primary">ACP5</name>
    <name evidence="2" type="ORF">SNAT2548_LOCUS1749</name>
</gene>
<dbReference type="InterPro" id="IPR014903">
    <property type="entry name" value="DUF1796"/>
</dbReference>
<evidence type="ECO:0000256" key="1">
    <source>
        <dbReference type="SAM" id="MobiDB-lite"/>
    </source>
</evidence>
<feature type="compositionally biased region" description="Low complexity" evidence="1">
    <location>
        <begin position="811"/>
        <end position="820"/>
    </location>
</feature>
<protein>
    <submittedName>
        <fullName evidence="2">ACP5 protein</fullName>
    </submittedName>
</protein>
<proteinExistence type="predicted"/>
<name>A0A812HME3_9DINO</name>
<dbReference type="Proteomes" id="UP000604046">
    <property type="component" value="Unassembled WGS sequence"/>
</dbReference>
<dbReference type="Pfam" id="PF08795">
    <property type="entry name" value="DUF1796"/>
    <property type="match status" value="2"/>
</dbReference>
<reference evidence="2" key="1">
    <citation type="submission" date="2021-02" db="EMBL/GenBank/DDBJ databases">
        <authorList>
            <person name="Dougan E. K."/>
            <person name="Rhodes N."/>
            <person name="Thang M."/>
            <person name="Chan C."/>
        </authorList>
    </citation>
    <scope>NUCLEOTIDE SEQUENCE</scope>
</reference>
<sequence>MQESDLMDQLPDGQSRGDAETEQIMLVSLGCFCGPKLSFKNIGRGAETLPFDWMRTRHEGLVHFLRNDWGKRSNWNGFFDFNSKKVVPGCNMTTYRSYYHSFWHDDPTDPGMHERYLRRINRFNKIDAKSRPVLFVRTIPTTEELKDVPELLNLLRKRHGEQAYLLLIIDFQKTADGPAVVEGMDNIMVHYMAGSKHVNQEGLPAPPYGEAVNLALDWIVGRPVGVMQFDSWDTIMKCADRTDWGLNGLGGLYAFEPSLEAPEEEPFESMPDPLPQLPAERSQFLIEDYAVKALEGDRLGLENLKVVSLGSTGLVKASLLSLALNTPELPFDWLQISDAGVLHFLRKGWEAPTREGLGAGGQRPSEKHGFFDYTTRRRVPGTSLMMCRSHVHSFWHDDPAIPEVRQKFTKLFQQFDELTDEPDVLKLFVRAVATSSELGRARDLMQAITKKFGKQAALLLICDFQSQVRGPHMVDPFEDLMVYFLEGDAHKEAIPYKKPIIAALDWIAGRELQISVAPDLKALEALAQPTSWGLRGLGGFHAFEMLTASADEWLPGPEEQWLVDAKFEADKESLALVSLGYHEKLGQALHEFNAEASPFDGCFVSGEGVLHFLRSDFCDFLEVPKAEKVPGTDFFVRRSCYHSFWDHDGESALNSAKEGLRSFRELLQTTRTKLFVRAAANADELLLIGELYGELTKRFGRALLLVLLSGQATRTTFTLQDNYNILVQFFEEEEDAQTGSMRCYTENVKKCLDWAVGKPSKVGVVPDLAALRGLVTAPNPPISGPGGALPEVCALFKEDLHLASTTDESPESSMSNSSSPAKITASVDNGPSC</sequence>
<feature type="region of interest" description="Disordered" evidence="1">
    <location>
        <begin position="804"/>
        <end position="833"/>
    </location>
</feature>
<dbReference type="EMBL" id="CAJNDS010000101">
    <property type="protein sequence ID" value="CAE6955900.1"/>
    <property type="molecule type" value="Genomic_DNA"/>
</dbReference>
<dbReference type="OrthoDB" id="444735at2759"/>
<comment type="caution">
    <text evidence="2">The sequence shown here is derived from an EMBL/GenBank/DDBJ whole genome shotgun (WGS) entry which is preliminary data.</text>
</comment>